<dbReference type="Proteomes" id="UP001157418">
    <property type="component" value="Unassembled WGS sequence"/>
</dbReference>
<gene>
    <name evidence="3" type="ORF">LVIROSA_LOCUS38394</name>
</gene>
<dbReference type="AlphaFoldDB" id="A0AAU9PRU1"/>
<sequence length="221" mass="25735">MVAPSLGSSSLKKYLKRYENNEEEEKKKKKKKKKMKTKPDMNGVLVVDEDPVWQKPVRLEEEDDESQDEEKPQVDEYIEVKRMKRLEKIKRRRPFGAISEDGSGWVPVSDTAKNSDISSPRRRRPQNDTPEPESESQHITELNSDMSPPRKRRARNDTPEPEPEPEPNMIFLLLGRAAVEILIFLLLDGGIIVHMKIFLPREKNILTRENLSRNRRGQKLV</sequence>
<feature type="region of interest" description="Disordered" evidence="1">
    <location>
        <begin position="1"/>
        <end position="76"/>
    </location>
</feature>
<evidence type="ECO:0000256" key="2">
    <source>
        <dbReference type="SAM" id="Phobius"/>
    </source>
</evidence>
<dbReference type="PANTHER" id="PTHR31809:SF0">
    <property type="entry name" value="BUD13 HOMOLOG"/>
    <property type="match status" value="1"/>
</dbReference>
<keyword evidence="2" id="KW-1133">Transmembrane helix</keyword>
<feature type="compositionally biased region" description="Polar residues" evidence="1">
    <location>
        <begin position="137"/>
        <end position="146"/>
    </location>
</feature>
<keyword evidence="2" id="KW-0472">Membrane</keyword>
<proteinExistence type="predicted"/>
<name>A0AAU9PRU1_9ASTR</name>
<protein>
    <submittedName>
        <fullName evidence="3">Uncharacterized protein</fullName>
    </submittedName>
</protein>
<evidence type="ECO:0000313" key="3">
    <source>
        <dbReference type="EMBL" id="CAH1453128.1"/>
    </source>
</evidence>
<feature type="region of interest" description="Disordered" evidence="1">
    <location>
        <begin position="100"/>
        <end position="165"/>
    </location>
</feature>
<dbReference type="GO" id="GO:0070274">
    <property type="term" value="C:RES complex"/>
    <property type="evidence" value="ECO:0007669"/>
    <property type="project" value="TreeGrafter"/>
</dbReference>
<dbReference type="InterPro" id="IPR051112">
    <property type="entry name" value="CWC26_splicing_factor"/>
</dbReference>
<comment type="caution">
    <text evidence="3">The sequence shown here is derived from an EMBL/GenBank/DDBJ whole genome shotgun (WGS) entry which is preliminary data.</text>
</comment>
<dbReference type="GO" id="GO:0000398">
    <property type="term" value="P:mRNA splicing, via spliceosome"/>
    <property type="evidence" value="ECO:0007669"/>
    <property type="project" value="TreeGrafter"/>
</dbReference>
<evidence type="ECO:0000313" key="4">
    <source>
        <dbReference type="Proteomes" id="UP001157418"/>
    </source>
</evidence>
<dbReference type="PANTHER" id="PTHR31809">
    <property type="entry name" value="BUD13 HOMOLOG"/>
    <property type="match status" value="1"/>
</dbReference>
<evidence type="ECO:0000256" key="1">
    <source>
        <dbReference type="SAM" id="MobiDB-lite"/>
    </source>
</evidence>
<reference evidence="3 4" key="1">
    <citation type="submission" date="2022-01" db="EMBL/GenBank/DDBJ databases">
        <authorList>
            <person name="Xiong W."/>
            <person name="Schranz E."/>
        </authorList>
    </citation>
    <scope>NUCLEOTIDE SEQUENCE [LARGE SCALE GENOMIC DNA]</scope>
</reference>
<keyword evidence="4" id="KW-1185">Reference proteome</keyword>
<feature type="transmembrane region" description="Helical" evidence="2">
    <location>
        <begin position="169"/>
        <end position="193"/>
    </location>
</feature>
<dbReference type="EMBL" id="CAKMRJ010005745">
    <property type="protein sequence ID" value="CAH1453128.1"/>
    <property type="molecule type" value="Genomic_DNA"/>
</dbReference>
<organism evidence="3 4">
    <name type="scientific">Lactuca virosa</name>
    <dbReference type="NCBI Taxonomy" id="75947"/>
    <lineage>
        <taxon>Eukaryota</taxon>
        <taxon>Viridiplantae</taxon>
        <taxon>Streptophyta</taxon>
        <taxon>Embryophyta</taxon>
        <taxon>Tracheophyta</taxon>
        <taxon>Spermatophyta</taxon>
        <taxon>Magnoliopsida</taxon>
        <taxon>eudicotyledons</taxon>
        <taxon>Gunneridae</taxon>
        <taxon>Pentapetalae</taxon>
        <taxon>asterids</taxon>
        <taxon>campanulids</taxon>
        <taxon>Asterales</taxon>
        <taxon>Asteraceae</taxon>
        <taxon>Cichorioideae</taxon>
        <taxon>Cichorieae</taxon>
        <taxon>Lactucinae</taxon>
        <taxon>Lactuca</taxon>
    </lineage>
</organism>
<dbReference type="GO" id="GO:0003723">
    <property type="term" value="F:RNA binding"/>
    <property type="evidence" value="ECO:0007669"/>
    <property type="project" value="TreeGrafter"/>
</dbReference>
<feature type="compositionally biased region" description="Low complexity" evidence="1">
    <location>
        <begin position="1"/>
        <end position="12"/>
    </location>
</feature>
<feature type="compositionally biased region" description="Basic and acidic residues" evidence="1">
    <location>
        <begin position="16"/>
        <end position="26"/>
    </location>
</feature>
<accession>A0AAU9PRU1</accession>
<keyword evidence="2" id="KW-0812">Transmembrane</keyword>
<feature type="compositionally biased region" description="Basic residues" evidence="1">
    <location>
        <begin position="27"/>
        <end position="36"/>
    </location>
</feature>
<dbReference type="GO" id="GO:0005684">
    <property type="term" value="C:U2-type spliceosomal complex"/>
    <property type="evidence" value="ECO:0007669"/>
    <property type="project" value="TreeGrafter"/>
</dbReference>